<dbReference type="Proteomes" id="UP001159427">
    <property type="component" value="Unassembled WGS sequence"/>
</dbReference>
<feature type="coiled-coil region" evidence="1">
    <location>
        <begin position="34"/>
        <end position="79"/>
    </location>
</feature>
<evidence type="ECO:0000313" key="2">
    <source>
        <dbReference type="EMBL" id="CAH3193404.1"/>
    </source>
</evidence>
<gene>
    <name evidence="2" type="ORF">PEVE_00025765</name>
</gene>
<name>A0ABN8SQN8_9CNID</name>
<proteinExistence type="predicted"/>
<keyword evidence="1" id="KW-0175">Coiled coil</keyword>
<evidence type="ECO:0000313" key="3">
    <source>
        <dbReference type="Proteomes" id="UP001159427"/>
    </source>
</evidence>
<comment type="caution">
    <text evidence="2">The sequence shown here is derived from an EMBL/GenBank/DDBJ whole genome shotgun (WGS) entry which is preliminary data.</text>
</comment>
<evidence type="ECO:0000256" key="1">
    <source>
        <dbReference type="SAM" id="Coils"/>
    </source>
</evidence>
<dbReference type="EMBL" id="CALNXI010003477">
    <property type="protein sequence ID" value="CAH3193404.1"/>
    <property type="molecule type" value="Genomic_DNA"/>
</dbReference>
<reference evidence="2 3" key="1">
    <citation type="submission" date="2022-05" db="EMBL/GenBank/DDBJ databases">
        <authorList>
            <consortium name="Genoscope - CEA"/>
            <person name="William W."/>
        </authorList>
    </citation>
    <scope>NUCLEOTIDE SEQUENCE [LARGE SCALE GENOMIC DNA]</scope>
</reference>
<feature type="non-terminal residue" evidence="2">
    <location>
        <position position="1"/>
    </location>
</feature>
<organism evidence="2 3">
    <name type="scientific">Porites evermanni</name>
    <dbReference type="NCBI Taxonomy" id="104178"/>
    <lineage>
        <taxon>Eukaryota</taxon>
        <taxon>Metazoa</taxon>
        <taxon>Cnidaria</taxon>
        <taxon>Anthozoa</taxon>
        <taxon>Hexacorallia</taxon>
        <taxon>Scleractinia</taxon>
        <taxon>Fungiina</taxon>
        <taxon>Poritidae</taxon>
        <taxon>Porites</taxon>
    </lineage>
</organism>
<sequence length="216" mass="24717">DILKKLEKLDAIEEAKEDAYATTKRDVEDLKESLNANETDKKTTAERIQKLEDNTKSSLAALQKENDELRSNFKLIEDKNLYLEAYSRRQNIKFENIPEEETNGDGAAHLPGNGIGTNYKMYQDLPFEIVERRRAQMETFKKARPNNIPAAFSKAQPDKLFIRGKLWPFGMPLELVFALFTLGRSVTLHVLRTAIYTKSFFWSTGRAKPLGLNMGL</sequence>
<protein>
    <submittedName>
        <fullName evidence="2">Uncharacterized protein</fullName>
    </submittedName>
</protein>
<accession>A0ABN8SQN8</accession>
<keyword evidence="3" id="KW-1185">Reference proteome</keyword>